<dbReference type="EMBL" id="CP081051">
    <property type="protein sequence ID" value="UWQ41627.1"/>
    <property type="molecule type" value="Genomic_DNA"/>
</dbReference>
<sequence length="106" mass="11951">MSTQKIWDIHLTYDGPVTEEFLQGAKQLAESIAQEPGVVWKIWTHEAGTNHFGSTYLFKDLEHLEAYKAMHIPRLNAIGIEVVSDHVFDVMEELSQINRAPVGTSS</sequence>
<accession>A0ABY5WJD0</accession>
<keyword evidence="1" id="KW-0560">Oxidoreductase</keyword>
<dbReference type="GO" id="GO:0004497">
    <property type="term" value="F:monooxygenase activity"/>
    <property type="evidence" value="ECO:0007669"/>
    <property type="project" value="UniProtKB-KW"/>
</dbReference>
<protein>
    <submittedName>
        <fullName evidence="1">Monooxygenase</fullName>
    </submittedName>
</protein>
<organism evidence="1 2">
    <name type="scientific">Leisingera aquaemixtae</name>
    <dbReference type="NCBI Taxonomy" id="1396826"/>
    <lineage>
        <taxon>Bacteria</taxon>
        <taxon>Pseudomonadati</taxon>
        <taxon>Pseudomonadota</taxon>
        <taxon>Alphaproteobacteria</taxon>
        <taxon>Rhodobacterales</taxon>
        <taxon>Roseobacteraceae</taxon>
        <taxon>Leisingera</taxon>
    </lineage>
</organism>
<proteinExistence type="predicted"/>
<name>A0ABY5WJD0_9RHOB</name>
<dbReference type="RefSeq" id="WP_222480375.1">
    <property type="nucleotide sequence ID" value="NZ_CP081051.1"/>
</dbReference>
<reference evidence="1" key="1">
    <citation type="submission" date="2021-08" db="EMBL/GenBank/DDBJ databases">
        <authorList>
            <person name="Nwanade C."/>
            <person name="Wang M."/>
            <person name="Masoudi A."/>
            <person name="Yu Z."/>
            <person name="Liu J."/>
        </authorList>
    </citation>
    <scope>NUCLEOTIDE SEQUENCE</scope>
    <source>
        <strain evidence="1">S166</strain>
    </source>
</reference>
<dbReference type="PANTHER" id="PTHR39169:SF1">
    <property type="entry name" value="MONOOXYGENASE YDHR-RELATED"/>
    <property type="match status" value="1"/>
</dbReference>
<evidence type="ECO:0000313" key="2">
    <source>
        <dbReference type="Proteomes" id="UP001058514"/>
    </source>
</evidence>
<dbReference type="PANTHER" id="PTHR39169">
    <property type="match status" value="1"/>
</dbReference>
<dbReference type="Gene3D" id="3.30.70.100">
    <property type="match status" value="1"/>
</dbReference>
<gene>
    <name evidence="1" type="ORF">K3718_00645</name>
</gene>
<dbReference type="SUPFAM" id="SSF54909">
    <property type="entry name" value="Dimeric alpha+beta barrel"/>
    <property type="match status" value="1"/>
</dbReference>
<keyword evidence="1" id="KW-0503">Monooxygenase</keyword>
<evidence type="ECO:0000313" key="1">
    <source>
        <dbReference type="EMBL" id="UWQ41627.1"/>
    </source>
</evidence>
<dbReference type="Pfam" id="PF08803">
    <property type="entry name" value="ydhR"/>
    <property type="match status" value="1"/>
</dbReference>
<dbReference type="InterPro" id="IPR011008">
    <property type="entry name" value="Dimeric_a/b-barrel"/>
</dbReference>
<keyword evidence="2" id="KW-1185">Reference proteome</keyword>
<dbReference type="InterPro" id="IPR014910">
    <property type="entry name" value="YdhR"/>
</dbReference>
<dbReference type="Proteomes" id="UP001058514">
    <property type="component" value="Chromosome"/>
</dbReference>
<dbReference type="NCBIfam" id="NF008333">
    <property type="entry name" value="PRK11118.1"/>
    <property type="match status" value="1"/>
</dbReference>